<sequence length="127" mass="14545">MIEVPTQAVMPYAASVRLHFIHVFKDVLGRYRIQMWMQGDDIAREESDRIERERREGLMVPSTQLAIGNFIAKHWQGIPEEIGPLKAGAFNALFRLTYRDGGSVVIRFATPGRTMFPEEKIRNEVVA</sequence>
<dbReference type="Proteomes" id="UP000076744">
    <property type="component" value="Unassembled WGS sequence"/>
</dbReference>
<reference evidence="1 2" key="1">
    <citation type="journal article" date="2016" name="Genome Biol. Evol.">
        <title>Divergent and convergent evolution of fungal pathogenicity.</title>
        <authorList>
            <person name="Shang Y."/>
            <person name="Xiao G."/>
            <person name="Zheng P."/>
            <person name="Cen K."/>
            <person name="Zhan S."/>
            <person name="Wang C."/>
        </authorList>
    </citation>
    <scope>NUCLEOTIDE SEQUENCE [LARGE SCALE GENOMIC DNA]</scope>
    <source>
        <strain evidence="1 2">ARSEF 2679</strain>
    </source>
</reference>
<comment type="caution">
    <text evidence="1">The sequence shown here is derived from an EMBL/GenBank/DDBJ whole genome shotgun (WGS) entry which is preliminary data.</text>
</comment>
<proteinExistence type="predicted"/>
<dbReference type="EMBL" id="AZHB01000011">
    <property type="protein sequence ID" value="OAA63197.1"/>
    <property type="molecule type" value="Genomic_DNA"/>
</dbReference>
<dbReference type="AlphaFoldDB" id="A0A167W0Y0"/>
<protein>
    <submittedName>
        <fullName evidence="1">Protein kinase-like domain protein</fullName>
    </submittedName>
</protein>
<accession>A0A167W0Y0</accession>
<evidence type="ECO:0000313" key="1">
    <source>
        <dbReference type="EMBL" id="OAA63197.1"/>
    </source>
</evidence>
<organism evidence="1 2">
    <name type="scientific">Cordyceps fumosorosea (strain ARSEF 2679)</name>
    <name type="common">Isaria fumosorosea</name>
    <dbReference type="NCBI Taxonomy" id="1081104"/>
    <lineage>
        <taxon>Eukaryota</taxon>
        <taxon>Fungi</taxon>
        <taxon>Dikarya</taxon>
        <taxon>Ascomycota</taxon>
        <taxon>Pezizomycotina</taxon>
        <taxon>Sordariomycetes</taxon>
        <taxon>Hypocreomycetidae</taxon>
        <taxon>Hypocreales</taxon>
        <taxon>Cordycipitaceae</taxon>
        <taxon>Cordyceps</taxon>
    </lineage>
</organism>
<dbReference type="RefSeq" id="XP_018704404.1">
    <property type="nucleotide sequence ID" value="XM_018848678.1"/>
</dbReference>
<keyword evidence="1" id="KW-0808">Transferase</keyword>
<dbReference type="GeneID" id="30021365"/>
<dbReference type="OrthoDB" id="5412996at2759"/>
<keyword evidence="2" id="KW-1185">Reference proteome</keyword>
<gene>
    <name evidence="1" type="ORF">ISF_05073</name>
</gene>
<evidence type="ECO:0000313" key="2">
    <source>
        <dbReference type="Proteomes" id="UP000076744"/>
    </source>
</evidence>
<keyword evidence="1" id="KW-0418">Kinase</keyword>
<name>A0A167W0Y0_CORFA</name>
<dbReference type="GO" id="GO:0016301">
    <property type="term" value="F:kinase activity"/>
    <property type="evidence" value="ECO:0007669"/>
    <property type="project" value="UniProtKB-KW"/>
</dbReference>